<evidence type="ECO:0000313" key="1">
    <source>
        <dbReference type="EMBL" id="AVX03679.1"/>
    </source>
</evidence>
<keyword evidence="2" id="KW-1185">Reference proteome</keyword>
<dbReference type="Proteomes" id="UP000258927">
    <property type="component" value="Chromosome"/>
</dbReference>
<dbReference type="EMBL" id="CP021330">
    <property type="protein sequence ID" value="AVX03679.1"/>
    <property type="molecule type" value="Genomic_DNA"/>
</dbReference>
<dbReference type="STRING" id="1122213.GCA_000423365_01648"/>
<protein>
    <submittedName>
        <fullName evidence="1">Uncharacterized protein</fullName>
    </submittedName>
</protein>
<dbReference type="InterPro" id="IPR023393">
    <property type="entry name" value="START-like_dom_sf"/>
</dbReference>
<dbReference type="SUPFAM" id="SSF55961">
    <property type="entry name" value="Bet v1-like"/>
    <property type="match status" value="1"/>
</dbReference>
<dbReference type="AlphaFoldDB" id="A0A2R4MCS6"/>
<sequence>MSILDSHITSIVIDAPHDKVVDFVASPQNLDQWTFGTWEIETLGDGVTKGKSLFDGGEIYVKVGYEPAFHMVHYLLSATEAGPFTARISARILPGPTMGLGADQSVFSLMVWRQADMDDFRWHKLKTCHETEVMLVKARLEHQ</sequence>
<dbReference type="RefSeq" id="WP_117395235.1">
    <property type="nucleotide sequence ID" value="NZ_CP021330.1"/>
</dbReference>
<reference evidence="1 2" key="1">
    <citation type="submission" date="2017-05" db="EMBL/GenBank/DDBJ databases">
        <title>Genome Analysis of Maritalea myrionectae HL2708#5.</title>
        <authorList>
            <consortium name="Cotde Inc.-PKNU"/>
            <person name="Jang D."/>
            <person name="Oh H.-M."/>
        </authorList>
    </citation>
    <scope>NUCLEOTIDE SEQUENCE [LARGE SCALE GENOMIC DNA]</scope>
    <source>
        <strain evidence="1 2">HL2708#5</strain>
    </source>
</reference>
<organism evidence="1 2">
    <name type="scientific">Maritalea myrionectae</name>
    <dbReference type="NCBI Taxonomy" id="454601"/>
    <lineage>
        <taxon>Bacteria</taxon>
        <taxon>Pseudomonadati</taxon>
        <taxon>Pseudomonadota</taxon>
        <taxon>Alphaproteobacteria</taxon>
        <taxon>Hyphomicrobiales</taxon>
        <taxon>Devosiaceae</taxon>
        <taxon>Maritalea</taxon>
    </lineage>
</organism>
<gene>
    <name evidence="1" type="ORF">MXMO3_01148</name>
</gene>
<name>A0A2R4MCS6_9HYPH</name>
<accession>A0A2R4MCS6</accession>
<evidence type="ECO:0000313" key="2">
    <source>
        <dbReference type="Proteomes" id="UP000258927"/>
    </source>
</evidence>
<proteinExistence type="predicted"/>
<dbReference type="Gene3D" id="3.30.530.20">
    <property type="match status" value="1"/>
</dbReference>
<dbReference type="KEGG" id="mmyr:MXMO3_01148"/>